<gene>
    <name evidence="2" type="primary">Stmnd1</name>
</gene>
<dbReference type="EMBL" id="LR790795">
    <property type="protein sequence ID" value="CAB3266657.1"/>
    <property type="molecule type" value="mRNA"/>
</dbReference>
<organism evidence="2">
    <name type="scientific">Phallusia mammillata</name>
    <dbReference type="NCBI Taxonomy" id="59560"/>
    <lineage>
        <taxon>Eukaryota</taxon>
        <taxon>Metazoa</taxon>
        <taxon>Chordata</taxon>
        <taxon>Tunicata</taxon>
        <taxon>Ascidiacea</taxon>
        <taxon>Phlebobranchia</taxon>
        <taxon>Ascidiidae</taxon>
        <taxon>Phallusia</taxon>
    </lineage>
</organism>
<evidence type="ECO:0000256" key="1">
    <source>
        <dbReference type="SAM" id="MobiDB-lite"/>
    </source>
</evidence>
<feature type="region of interest" description="Disordered" evidence="1">
    <location>
        <begin position="175"/>
        <end position="198"/>
    </location>
</feature>
<proteinExistence type="evidence at transcript level"/>
<name>A0A6F9DT85_9ASCI</name>
<feature type="region of interest" description="Disordered" evidence="1">
    <location>
        <begin position="1"/>
        <end position="110"/>
    </location>
</feature>
<feature type="compositionally biased region" description="Basic and acidic residues" evidence="1">
    <location>
        <begin position="175"/>
        <end position="192"/>
    </location>
</feature>
<dbReference type="AlphaFoldDB" id="A0A6F9DT85"/>
<feature type="compositionally biased region" description="Basic and acidic residues" evidence="1">
    <location>
        <begin position="55"/>
        <end position="70"/>
    </location>
</feature>
<accession>A0A6F9DT85</accession>
<evidence type="ECO:0000313" key="2">
    <source>
        <dbReference type="EMBL" id="CAB3266657.1"/>
    </source>
</evidence>
<feature type="region of interest" description="Disordered" evidence="1">
    <location>
        <begin position="148"/>
        <end position="167"/>
    </location>
</feature>
<reference evidence="2" key="1">
    <citation type="submission" date="2020-04" db="EMBL/GenBank/DDBJ databases">
        <authorList>
            <person name="Neveu A P."/>
        </authorList>
    </citation>
    <scope>NUCLEOTIDE SEQUENCE</scope>
    <source>
        <tissue evidence="2">Whole embryo</tissue>
    </source>
</reference>
<feature type="region of interest" description="Disordered" evidence="1">
    <location>
        <begin position="212"/>
        <end position="304"/>
    </location>
</feature>
<feature type="compositionally biased region" description="Low complexity" evidence="1">
    <location>
        <begin position="294"/>
        <end position="304"/>
    </location>
</feature>
<feature type="compositionally biased region" description="Basic and acidic residues" evidence="1">
    <location>
        <begin position="158"/>
        <end position="167"/>
    </location>
</feature>
<sequence>MGCGQSKDAVKAIQMQDGEVRSKSAKSKKIKVASSDLTVADDSNAVQIGKSTSAKSRDSGYQEDYGKNDINDIITEESDPNRIKDVESLSRPKTPIGSQFNPKSAGRERMRSRAILQELEAEGLISGSKVEKGGTAFEVSVGPLQPLEPLAPIRRPPPRLERMKSEKKILTKAELEKKIHEADERRMQTMERKKSRLAMQIARDQEIAKKMKNTNRDEIDFADNVDNVAKPASAGAPDYGQGEHTGLSNNKQHPPRASVFETDSMSSLDEVGTPLGGGVSSTDDFFGAARRSRNNSLSRTSVNA</sequence>
<protein>
    <submittedName>
        <fullName evidence="2">Stathmin domain-containing protein 1</fullName>
    </submittedName>
</protein>
<feature type="compositionally biased region" description="Polar residues" evidence="1">
    <location>
        <begin position="44"/>
        <end position="54"/>
    </location>
</feature>
<feature type="compositionally biased region" description="Basic and acidic residues" evidence="1">
    <location>
        <begin position="79"/>
        <end position="90"/>
    </location>
</feature>